<comment type="caution">
    <text evidence="9">The sequence shown here is derived from an EMBL/GenBank/DDBJ whole genome shotgun (WGS) entry which is preliminary data.</text>
</comment>
<organism evidence="9 10">
    <name type="scientific">Danionella cerebrum</name>
    <dbReference type="NCBI Taxonomy" id="2873325"/>
    <lineage>
        <taxon>Eukaryota</taxon>
        <taxon>Metazoa</taxon>
        <taxon>Chordata</taxon>
        <taxon>Craniata</taxon>
        <taxon>Vertebrata</taxon>
        <taxon>Euteleostomi</taxon>
        <taxon>Actinopterygii</taxon>
        <taxon>Neopterygii</taxon>
        <taxon>Teleostei</taxon>
        <taxon>Ostariophysi</taxon>
        <taxon>Cypriniformes</taxon>
        <taxon>Danionidae</taxon>
        <taxon>Danioninae</taxon>
        <taxon>Danionella</taxon>
    </lineage>
</organism>
<dbReference type="PANTHER" id="PTHR23302:SF4">
    <property type="entry name" value="TRANSMEMBRANE CHANNEL-LIKE PROTEIN 6"/>
    <property type="match status" value="1"/>
</dbReference>
<evidence type="ECO:0000256" key="7">
    <source>
        <dbReference type="SAM" id="MobiDB-lite"/>
    </source>
</evidence>
<dbReference type="STRING" id="623744.A0A553PY76"/>
<feature type="transmembrane region" description="Helical" evidence="6">
    <location>
        <begin position="630"/>
        <end position="652"/>
    </location>
</feature>
<feature type="transmembrane region" description="Helical" evidence="6">
    <location>
        <begin position="249"/>
        <end position="271"/>
    </location>
</feature>
<feature type="transmembrane region" description="Helical" evidence="6">
    <location>
        <begin position="702"/>
        <end position="719"/>
    </location>
</feature>
<accession>A0A553PY76</accession>
<evidence type="ECO:0000259" key="8">
    <source>
        <dbReference type="Pfam" id="PF07810"/>
    </source>
</evidence>
<evidence type="ECO:0000256" key="4">
    <source>
        <dbReference type="ARBA" id="ARBA00022989"/>
    </source>
</evidence>
<feature type="region of interest" description="Disordered" evidence="7">
    <location>
        <begin position="117"/>
        <end position="148"/>
    </location>
</feature>
<comment type="similarity">
    <text evidence="2 6">Belongs to the TMC family.</text>
</comment>
<feature type="transmembrane region" description="Helical" evidence="6">
    <location>
        <begin position="540"/>
        <end position="559"/>
    </location>
</feature>
<dbReference type="GO" id="GO:0008381">
    <property type="term" value="F:mechanosensitive monoatomic ion channel activity"/>
    <property type="evidence" value="ECO:0007669"/>
    <property type="project" value="TreeGrafter"/>
</dbReference>
<keyword evidence="5 6" id="KW-0472">Membrane</keyword>
<evidence type="ECO:0000313" key="9">
    <source>
        <dbReference type="EMBL" id="TRY82643.1"/>
    </source>
</evidence>
<evidence type="ECO:0000256" key="5">
    <source>
        <dbReference type="ARBA" id="ARBA00023136"/>
    </source>
</evidence>
<dbReference type="InterPro" id="IPR012496">
    <property type="entry name" value="TMC_dom"/>
</dbReference>
<evidence type="ECO:0000256" key="1">
    <source>
        <dbReference type="ARBA" id="ARBA00004141"/>
    </source>
</evidence>
<sequence>MTSKVSFHSELTSDIESPVDEDLVHDSFSQLIQEQGHDLYDVIEMTPYEPQDNDDDEVVCLERYHTDDDALATDNLIGGCWSSDTLKVLSGMPSRTIGRSRGAIISQYYNRTMQLRRRRQSQPSVHTHSHTHSARPSIRGYRVETDGEEENKRERLVVNLQNLSANDRARMLRAMPLGLREKQELRMLVLNQSEHSPSQSQIPCCSQIKYHLLTVVRVCGSLLSSLKLWQTSLKCVSGRFGTGVLSYFLFLRTLLFLNVFLFLFTAVFLVAPQAAAPPDQSRNSNGSRRSSWGLEVLTGAGYFSDSLLYYGHYSQQTLGIMVHDVRRPRSCFCASYSMSKSFSQSLRIHKSRGLLAIKAFSSWDHKVSKKSSVRLQRENIGTQLKELVSEVSRQEQKVPVLQRLFRIFIHSLAWIMCLGSSVACVLAVYYCSEYMHKDLRSRARSSSSSPLLKELSFLSLPLLVSTINLLLPGFFNALAWMEEFDSPSTLTYVSISRNLLLKVCVLGVLCYHWLGRVASDPQSLGLECWESFVGQELYRFLLMDFIFILFHTFIGEFLWRALKRKRKPVFDIARNVLELIYGQTLAWLGVMFSPLLPVVQIIKLLLLFYMKKMNCQASGKPWRASQMSSVFITLLCFPSFLGSAVCVTYTMWTIPPSTGCGPFRGLSTMFESGKLWVRQVVQLNPHLWWLEAAHTYLVENPLFLFLCAAIFLIVIYFHSQVMDGQRKIIDLLQEQIQNEGEDKKFLIMRLQEIHEKRRVRGARQGSSFS</sequence>
<evidence type="ECO:0000256" key="2">
    <source>
        <dbReference type="ARBA" id="ARBA00006510"/>
    </source>
</evidence>
<feature type="transmembrane region" description="Helical" evidence="6">
    <location>
        <begin position="407"/>
        <end position="430"/>
    </location>
</feature>
<feature type="transmembrane region" description="Helical" evidence="6">
    <location>
        <begin position="585"/>
        <end position="609"/>
    </location>
</feature>
<dbReference type="AlphaFoldDB" id="A0A553PY76"/>
<keyword evidence="4 6" id="KW-1133">Transmembrane helix</keyword>
<dbReference type="InterPro" id="IPR038900">
    <property type="entry name" value="TMC"/>
</dbReference>
<keyword evidence="10" id="KW-1185">Reference proteome</keyword>
<proteinExistence type="inferred from homology"/>
<feature type="transmembrane region" description="Helical" evidence="6">
    <location>
        <begin position="451"/>
        <end position="475"/>
    </location>
</feature>
<gene>
    <name evidence="9" type="ORF">DNTS_032584</name>
</gene>
<evidence type="ECO:0000256" key="3">
    <source>
        <dbReference type="ARBA" id="ARBA00022692"/>
    </source>
</evidence>
<dbReference type="PANTHER" id="PTHR23302">
    <property type="entry name" value="TRANSMEMBRANE CHANNEL-RELATED"/>
    <property type="match status" value="1"/>
</dbReference>
<evidence type="ECO:0000256" key="6">
    <source>
        <dbReference type="RuleBase" id="RU310713"/>
    </source>
</evidence>
<dbReference type="OrthoDB" id="1936208at2759"/>
<dbReference type="Pfam" id="PF07810">
    <property type="entry name" value="TMC"/>
    <property type="match status" value="1"/>
</dbReference>
<keyword evidence="3 6" id="KW-0812">Transmembrane</keyword>
<feature type="domain" description="TMC" evidence="8">
    <location>
        <begin position="528"/>
        <end position="625"/>
    </location>
</feature>
<dbReference type="GO" id="GO:0005886">
    <property type="term" value="C:plasma membrane"/>
    <property type="evidence" value="ECO:0007669"/>
    <property type="project" value="InterPro"/>
</dbReference>
<reference evidence="9 10" key="1">
    <citation type="journal article" date="2019" name="Sci. Data">
        <title>Hybrid genome assembly and annotation of Danionella translucida.</title>
        <authorList>
            <person name="Kadobianskyi M."/>
            <person name="Schulze L."/>
            <person name="Schuelke M."/>
            <person name="Judkewitz B."/>
        </authorList>
    </citation>
    <scope>NUCLEOTIDE SEQUENCE [LARGE SCALE GENOMIC DNA]</scope>
    <source>
        <strain evidence="9 10">Bolton</strain>
    </source>
</reference>
<name>A0A553PY76_9TELE</name>
<protein>
    <recommendedName>
        <fullName evidence="6">Transmembrane channel-like protein</fullName>
    </recommendedName>
</protein>
<comment type="subcellular location">
    <subcellularLocation>
        <location evidence="1 6">Membrane</location>
        <topology evidence="1 6">Multi-pass membrane protein</topology>
    </subcellularLocation>
</comment>
<dbReference type="Proteomes" id="UP000316079">
    <property type="component" value="Unassembled WGS sequence"/>
</dbReference>
<evidence type="ECO:0000313" key="10">
    <source>
        <dbReference type="Proteomes" id="UP000316079"/>
    </source>
</evidence>
<dbReference type="EMBL" id="SRMA01026544">
    <property type="protein sequence ID" value="TRY82643.1"/>
    <property type="molecule type" value="Genomic_DNA"/>
</dbReference>